<reference evidence="2" key="2">
    <citation type="submission" date="2011-06" db="EMBL/GenBank/DDBJ databases">
        <title>The complete genome sequence of Alicyclobacillus acidocaldarius sp. Tc-4-1.</title>
        <authorList>
            <person name="Chen Y."/>
            <person name="He Y."/>
            <person name="Dong Z."/>
            <person name="Hu S."/>
        </authorList>
    </citation>
    <scope>NUCLEOTIDE SEQUENCE [LARGE SCALE GENOMIC DNA]</scope>
    <source>
        <strain evidence="2">Tc-4-1</strain>
    </source>
</reference>
<dbReference type="PATRIC" id="fig|1048834.4.peg.2268"/>
<evidence type="ECO:0000313" key="1">
    <source>
        <dbReference type="EMBL" id="AEJ44299.1"/>
    </source>
</evidence>
<dbReference type="eggNOG" id="ENOG503488Q">
    <property type="taxonomic scope" value="Bacteria"/>
</dbReference>
<dbReference type="Proteomes" id="UP000000292">
    <property type="component" value="Chromosome"/>
</dbReference>
<dbReference type="KEGG" id="aad:TC41_2399"/>
<dbReference type="AlphaFoldDB" id="F8IGL9"/>
<gene>
    <name evidence="1" type="ordered locus">TC41_2399</name>
</gene>
<protein>
    <submittedName>
        <fullName evidence="1">Uncharacterized protein</fullName>
    </submittedName>
</protein>
<sequence length="241" mass="28283">MILSWRDSEFPPEQKLLGVVYDAGVILRSDVLFLLDWSEFMLQKYLFRARNSHDDPLLRGIWAKGHEGRRYALVLTAPGVRYVHHMLGIESKVVVMDAQWGHALGLNAILMRYLHRHGFDGVRWFNTREATDELWFLRKFATGAPDTELRASAIRPDAALRTAEGFWWVEFDNATESSRQLWRKYQMYITNLSVLDESFRKVVWVTKNEARRRAMEMIWTKFSESNVQMQFFVEGGEVFEA</sequence>
<evidence type="ECO:0000313" key="2">
    <source>
        <dbReference type="Proteomes" id="UP000000292"/>
    </source>
</evidence>
<dbReference type="EMBL" id="CP002902">
    <property type="protein sequence ID" value="AEJ44299.1"/>
    <property type="molecule type" value="Genomic_DNA"/>
</dbReference>
<accession>F8IGL9</accession>
<name>F8IGL9_ALIAT</name>
<organism evidence="1 2">
    <name type="scientific">Alicyclobacillus acidocaldarius (strain Tc-4-1)</name>
    <name type="common">Bacillus acidocaldarius</name>
    <dbReference type="NCBI Taxonomy" id="1048834"/>
    <lineage>
        <taxon>Bacteria</taxon>
        <taxon>Bacillati</taxon>
        <taxon>Bacillota</taxon>
        <taxon>Bacilli</taxon>
        <taxon>Bacillales</taxon>
        <taxon>Alicyclobacillaceae</taxon>
        <taxon>Alicyclobacillus</taxon>
    </lineage>
</organism>
<dbReference type="STRING" id="1048834.TC41_2399"/>
<dbReference type="Pfam" id="PF13814">
    <property type="entry name" value="Replic_Relax"/>
    <property type="match status" value="1"/>
</dbReference>
<proteinExistence type="predicted"/>
<dbReference type="OrthoDB" id="2373083at2"/>
<dbReference type="InterPro" id="IPR025855">
    <property type="entry name" value="Replic_Relax"/>
</dbReference>
<reference evidence="1 2" key="1">
    <citation type="journal article" date="2011" name="J. Bacteriol.">
        <title>Complete Genome Sequence of Alicyclobacillus acidocaldarius Strain Tc-4-1.</title>
        <authorList>
            <person name="Chen Y."/>
            <person name="He Y."/>
            <person name="Zhang B."/>
            <person name="Yang J."/>
            <person name="Li W."/>
            <person name="Dong Z."/>
            <person name="Hu S."/>
        </authorList>
    </citation>
    <scope>NUCLEOTIDE SEQUENCE [LARGE SCALE GENOMIC DNA]</scope>
    <source>
        <strain evidence="1 2">Tc-4-1</strain>
    </source>
</reference>
<dbReference type="HOGENOM" id="CLU_1159193_0_0_9"/>